<feature type="transmembrane region" description="Helical" evidence="13">
    <location>
        <begin position="105"/>
        <end position="124"/>
    </location>
</feature>
<evidence type="ECO:0000256" key="5">
    <source>
        <dbReference type="ARBA" id="ARBA00022475"/>
    </source>
</evidence>
<keyword evidence="11 13" id="KW-0170">Cobalt</keyword>
<evidence type="ECO:0000256" key="10">
    <source>
        <dbReference type="ARBA" id="ARBA00023136"/>
    </source>
</evidence>
<feature type="transmembrane region" description="Helical" evidence="13">
    <location>
        <begin position="145"/>
        <end position="170"/>
    </location>
</feature>
<dbReference type="InterPro" id="IPR018024">
    <property type="entry name" value="CbiM"/>
</dbReference>
<proteinExistence type="inferred from homology"/>
<dbReference type="NCBIfam" id="TIGR00123">
    <property type="entry name" value="cbiM"/>
    <property type="match status" value="1"/>
</dbReference>
<keyword evidence="10 13" id="KW-0472">Membrane</keyword>
<gene>
    <name evidence="13" type="primary">cbiM</name>
    <name evidence="14" type="ORF">B4N89_20035</name>
</gene>
<keyword evidence="7 13" id="KW-0812">Transmembrane</keyword>
<evidence type="ECO:0000256" key="8">
    <source>
        <dbReference type="ARBA" id="ARBA00022989"/>
    </source>
</evidence>
<dbReference type="Proteomes" id="UP000190037">
    <property type="component" value="Unassembled WGS sequence"/>
</dbReference>
<dbReference type="FunFam" id="1.10.1760.20:FF:000001">
    <property type="entry name" value="Cobalt transport protein CbiM"/>
    <property type="match status" value="1"/>
</dbReference>
<comment type="subcellular location">
    <subcellularLocation>
        <location evidence="1">Cell inner membrane</location>
        <topology evidence="1">Multi-pass membrane protein</topology>
    </subcellularLocation>
    <subcellularLocation>
        <location evidence="13">Cell membrane</location>
        <topology evidence="13">Multi-pass membrane protein</topology>
    </subcellularLocation>
</comment>
<accession>A0A1T3P1U7</accession>
<comment type="caution">
    <text evidence="13">Lacks conserved residue(s) required for the propagation of feature annotation.</text>
</comment>
<dbReference type="Gene3D" id="1.10.1760.20">
    <property type="match status" value="1"/>
</dbReference>
<organism evidence="14 15">
    <name type="scientific">Embleya scabrispora</name>
    <dbReference type="NCBI Taxonomy" id="159449"/>
    <lineage>
        <taxon>Bacteria</taxon>
        <taxon>Bacillati</taxon>
        <taxon>Actinomycetota</taxon>
        <taxon>Actinomycetes</taxon>
        <taxon>Kitasatosporales</taxon>
        <taxon>Streptomycetaceae</taxon>
        <taxon>Embleya</taxon>
    </lineage>
</organism>
<keyword evidence="8 13" id="KW-1133">Transmembrane helix</keyword>
<comment type="subunit">
    <text evidence="13">Forms an energy-coupling factor (ECF) transporter complex composed of an ATP-binding protein (A component, CbiO), a transmembrane protein (T component, CbiQ) and 2 possible substrate-capture proteins (S components, CbiM and CbiN) of unknown stoichimetry.</text>
</comment>
<feature type="transmembrane region" description="Helical" evidence="13">
    <location>
        <begin position="190"/>
        <end position="210"/>
    </location>
</feature>
<reference evidence="14 15" key="1">
    <citation type="submission" date="2017-03" db="EMBL/GenBank/DDBJ databases">
        <title>Draft genome sequence of Streptomyces scabrisporus NF3, endophyte isolated from Amphipterygium adstringens.</title>
        <authorList>
            <person name="Vazquez M."/>
            <person name="Ceapa C.D."/>
            <person name="Rodriguez Luna D."/>
            <person name="Sanchez Esquivel S."/>
        </authorList>
    </citation>
    <scope>NUCLEOTIDE SEQUENCE [LARGE SCALE GENOMIC DNA]</scope>
    <source>
        <strain evidence="14 15">NF3</strain>
    </source>
</reference>
<dbReference type="STRING" id="159449.B4N89_20035"/>
<evidence type="ECO:0000313" key="15">
    <source>
        <dbReference type="Proteomes" id="UP000190037"/>
    </source>
</evidence>
<keyword evidence="4 13" id="KW-0813">Transport</keyword>
<evidence type="ECO:0000256" key="1">
    <source>
        <dbReference type="ARBA" id="ARBA00004429"/>
    </source>
</evidence>
<comment type="pathway">
    <text evidence="2 13">Cofactor biosynthesis; adenosylcobalamin biosynthesis.</text>
</comment>
<keyword evidence="6 13" id="KW-0169">Cobalamin biosynthesis</keyword>
<keyword evidence="5 13" id="KW-1003">Cell membrane</keyword>
<sequence>MHIAEGYLPWEHAAAWGVASAPFVVHGARALTREVRNRPENTLLLGASGAFSFVLSALKIPSVTGSCSHPTGTGLGAILFRPPIMAVLGTITLLFQALLLAHGGLTTLGANVFSMAIVGPWAGYGAYRLARSLLDRRGGTMPLDVAVFAGAFVADLSTYCVTSVQLALAFPDPDSGFPGALAKFGGIFSLTQIPLAISEGLLTVLVVRLLRQSSRGDLIRLGVLTDARPVREEEKSK</sequence>
<dbReference type="Pfam" id="PF01891">
    <property type="entry name" value="CbiM"/>
    <property type="match status" value="1"/>
</dbReference>
<name>A0A1T3P1U7_9ACTN</name>
<evidence type="ECO:0000256" key="13">
    <source>
        <dbReference type="HAMAP-Rule" id="MF_01462"/>
    </source>
</evidence>
<evidence type="ECO:0000256" key="12">
    <source>
        <dbReference type="ARBA" id="ARBA00060918"/>
    </source>
</evidence>
<evidence type="ECO:0000256" key="9">
    <source>
        <dbReference type="ARBA" id="ARBA00023065"/>
    </source>
</evidence>
<evidence type="ECO:0000256" key="3">
    <source>
        <dbReference type="ARBA" id="ARBA00022426"/>
    </source>
</evidence>
<dbReference type="GO" id="GO:0009236">
    <property type="term" value="P:cobalamin biosynthetic process"/>
    <property type="evidence" value="ECO:0007669"/>
    <property type="project" value="UniProtKB-UniRule"/>
</dbReference>
<dbReference type="UniPathway" id="UPA00148"/>
<comment type="function">
    <text evidence="13">Part of the energy-coupling factor (ECF) transporter complex CbiMNOQ involved in cobalt import.</text>
</comment>
<evidence type="ECO:0000256" key="11">
    <source>
        <dbReference type="ARBA" id="ARBA00023285"/>
    </source>
</evidence>
<evidence type="ECO:0000256" key="7">
    <source>
        <dbReference type="ARBA" id="ARBA00022692"/>
    </source>
</evidence>
<dbReference type="EMBL" id="MWQN01000001">
    <property type="protein sequence ID" value="OPC82922.1"/>
    <property type="molecule type" value="Genomic_DNA"/>
</dbReference>
<dbReference type="HAMAP" id="MF_01462">
    <property type="entry name" value="CbiM"/>
    <property type="match status" value="1"/>
</dbReference>
<dbReference type="RefSeq" id="WP_078977222.1">
    <property type="nucleotide sequence ID" value="NZ_MWQN01000001.1"/>
</dbReference>
<dbReference type="PANTHER" id="PTHR43627:SF1">
    <property type="entry name" value="COBALT TRANSPORT PROTEIN CBIM"/>
    <property type="match status" value="1"/>
</dbReference>
<keyword evidence="3 13" id="KW-0171">Cobalt transport</keyword>
<comment type="caution">
    <text evidence="14">The sequence shown here is derived from an EMBL/GenBank/DDBJ whole genome shotgun (WGS) entry which is preliminary data.</text>
</comment>
<dbReference type="NCBIfam" id="NF006184">
    <property type="entry name" value="PRK08319.1"/>
    <property type="match status" value="1"/>
</dbReference>
<keyword evidence="15" id="KW-1185">Reference proteome</keyword>
<dbReference type="OrthoDB" id="9809846at2"/>
<dbReference type="GO" id="GO:0015087">
    <property type="term" value="F:cobalt ion transmembrane transporter activity"/>
    <property type="evidence" value="ECO:0007669"/>
    <property type="project" value="UniProtKB-UniRule"/>
</dbReference>
<evidence type="ECO:0000256" key="4">
    <source>
        <dbReference type="ARBA" id="ARBA00022448"/>
    </source>
</evidence>
<dbReference type="PANTHER" id="PTHR43627">
    <property type="match status" value="1"/>
</dbReference>
<dbReference type="eggNOG" id="COG0310">
    <property type="taxonomic scope" value="Bacteria"/>
</dbReference>
<keyword evidence="9 13" id="KW-0406">Ion transport</keyword>
<dbReference type="InterPro" id="IPR002751">
    <property type="entry name" value="CbiM/NikMN"/>
</dbReference>
<dbReference type="AlphaFoldDB" id="A0A1T3P1U7"/>
<comment type="similarity">
    <text evidence="12 13">Belongs to the CbiM family.</text>
</comment>
<protein>
    <recommendedName>
        <fullName evidence="13">Cobalt transport protein CbiM</fullName>
    </recommendedName>
    <alternativeName>
        <fullName evidence="13">Energy-coupling factor transporter probable substrate-capture protein CbiM</fullName>
        <shortName evidence="13">ECF transporter S component CbiM</shortName>
    </alternativeName>
</protein>
<evidence type="ECO:0000256" key="6">
    <source>
        <dbReference type="ARBA" id="ARBA00022573"/>
    </source>
</evidence>
<evidence type="ECO:0000313" key="14">
    <source>
        <dbReference type="EMBL" id="OPC82922.1"/>
    </source>
</evidence>
<evidence type="ECO:0000256" key="2">
    <source>
        <dbReference type="ARBA" id="ARBA00004953"/>
    </source>
</evidence>
<feature type="transmembrane region" description="Helical" evidence="13">
    <location>
        <begin position="78"/>
        <end position="99"/>
    </location>
</feature>
<dbReference type="GO" id="GO:0043190">
    <property type="term" value="C:ATP-binding cassette (ABC) transporter complex"/>
    <property type="evidence" value="ECO:0007669"/>
    <property type="project" value="InterPro"/>
</dbReference>